<evidence type="ECO:0000313" key="3">
    <source>
        <dbReference type="Proteomes" id="UP000604825"/>
    </source>
</evidence>
<dbReference type="InterPro" id="IPR013181">
    <property type="entry name" value="DUF1719"/>
</dbReference>
<feature type="region of interest" description="Disordered" evidence="1">
    <location>
        <begin position="459"/>
        <end position="481"/>
    </location>
</feature>
<dbReference type="SMART" id="SM01157">
    <property type="entry name" value="DUF1719"/>
    <property type="match status" value="1"/>
</dbReference>
<accession>A0A811QB27</accession>
<dbReference type="Proteomes" id="UP000604825">
    <property type="component" value="Unassembled WGS sequence"/>
</dbReference>
<proteinExistence type="predicted"/>
<dbReference type="AlphaFoldDB" id="A0A811QB27"/>
<evidence type="ECO:0000313" key="2">
    <source>
        <dbReference type="EMBL" id="CAD6256496.1"/>
    </source>
</evidence>
<dbReference type="PANTHER" id="PTHR33377:SF99">
    <property type="entry name" value="OSJNBB0004G23.8-LIKE PROTEIN"/>
    <property type="match status" value="1"/>
</dbReference>
<keyword evidence="3" id="KW-1185">Reference proteome</keyword>
<protein>
    <submittedName>
        <fullName evidence="2">Uncharacterized protein</fullName>
    </submittedName>
</protein>
<dbReference type="EMBL" id="CAJGYO010000010">
    <property type="protein sequence ID" value="CAD6256496.1"/>
    <property type="molecule type" value="Genomic_DNA"/>
</dbReference>
<reference evidence="2" key="1">
    <citation type="submission" date="2020-10" db="EMBL/GenBank/DDBJ databases">
        <authorList>
            <person name="Han B."/>
            <person name="Lu T."/>
            <person name="Zhao Q."/>
            <person name="Huang X."/>
            <person name="Zhao Y."/>
        </authorList>
    </citation>
    <scope>NUCLEOTIDE SEQUENCE</scope>
</reference>
<comment type="caution">
    <text evidence="2">The sequence shown here is derived from an EMBL/GenBank/DDBJ whole genome shotgun (WGS) entry which is preliminary data.</text>
</comment>
<feature type="region of interest" description="Disordered" evidence="1">
    <location>
        <begin position="294"/>
        <end position="322"/>
    </location>
</feature>
<sequence length="561" mass="63588">MAAQVVSSAVAQEAVSQALSKMKERYGHKSDGKEHMERMEMAHIKLEAALETSNKWNVTSAPLLRWRSKLKRAAQECDYTLRRCKQRMEEDEERQPWVRRFAFPKLVAHTARSFVLSFFSRGDDDELTGSTVRRFERYVDGANEFLRYVELGGTPHQHMFFDPMIRQLLSGKGTKYCSVHGGQHLSFLLHPFSPPEHGMEGMLIFLLEDGNAPENNFFLSLSLRLSESINIVGVAVRCLQLFTPHLGSTAETVKTKLTQLPTHDFCWMQDAAYSVFGRKEYWDNLHTIRRKLSQPTPVCRQQQDRHYEQRYDASRKSSSSESLPCDVYLEPVIKVHLLGHVALLAGDNRQSAVANGESCPTKESPFLKLGGHLWPHPSSQDMLPAVGGSATEVINREVAPRGLYANISFEQLGEIMLTKAEDFLGRNVAASSYQMLWKSKHGGAYLHLQAEKTSWPPIPSGLKLKGRGQKNQKKSRSKKVKHPWISETNEFMSSWILHVPAHVQASLVNWVENEKPFLLPLSLRTTSCVDDCPIKSLFLPDWHTSSARKIRSSSTFIALQT</sequence>
<feature type="compositionally biased region" description="Basic and acidic residues" evidence="1">
    <location>
        <begin position="302"/>
        <end position="315"/>
    </location>
</feature>
<evidence type="ECO:0000256" key="1">
    <source>
        <dbReference type="SAM" id="MobiDB-lite"/>
    </source>
</evidence>
<feature type="compositionally biased region" description="Basic residues" evidence="1">
    <location>
        <begin position="464"/>
        <end position="481"/>
    </location>
</feature>
<dbReference type="Pfam" id="PF08224">
    <property type="entry name" value="DUF1719"/>
    <property type="match status" value="1"/>
</dbReference>
<gene>
    <name evidence="2" type="ORF">NCGR_LOCUS40002</name>
</gene>
<organism evidence="2 3">
    <name type="scientific">Miscanthus lutarioriparius</name>
    <dbReference type="NCBI Taxonomy" id="422564"/>
    <lineage>
        <taxon>Eukaryota</taxon>
        <taxon>Viridiplantae</taxon>
        <taxon>Streptophyta</taxon>
        <taxon>Embryophyta</taxon>
        <taxon>Tracheophyta</taxon>
        <taxon>Spermatophyta</taxon>
        <taxon>Magnoliopsida</taxon>
        <taxon>Liliopsida</taxon>
        <taxon>Poales</taxon>
        <taxon>Poaceae</taxon>
        <taxon>PACMAD clade</taxon>
        <taxon>Panicoideae</taxon>
        <taxon>Andropogonodae</taxon>
        <taxon>Andropogoneae</taxon>
        <taxon>Saccharinae</taxon>
        <taxon>Miscanthus</taxon>
    </lineage>
</organism>
<name>A0A811QB27_9POAL</name>
<dbReference type="PANTHER" id="PTHR33377">
    <property type="entry name" value="OS10G0134700 PROTEIN-RELATED"/>
    <property type="match status" value="1"/>
</dbReference>